<protein>
    <submittedName>
        <fullName evidence="1">Large ATP-binding protein</fullName>
    </submittedName>
</protein>
<evidence type="ECO:0000313" key="1">
    <source>
        <dbReference type="EMBL" id="AGS39607.1"/>
    </source>
</evidence>
<dbReference type="EMBL" id="CP005996">
    <property type="protein sequence ID" value="AGS39607.1"/>
    <property type="molecule type" value="Genomic_DNA"/>
</dbReference>
<gene>
    <name evidence="1" type="ORF">CYCME_1278</name>
</gene>
<dbReference type="KEGG" id="cza:CYCME_1278"/>
<reference evidence="1 2" key="1">
    <citation type="submission" date="2013-05" db="EMBL/GenBank/DDBJ databases">
        <title>Between feast and famine: a lifestyle of most important marine PAH-degrading bacterium Cycloclasticus sp. 7ME.</title>
        <authorList>
            <person name="Yakimov M.M."/>
            <person name="Messina E."/>
            <person name="Genovese M."/>
            <person name="Denaro R."/>
            <person name="Crisafi F."/>
            <person name="Russo D."/>
            <person name="Cappello S."/>
            <person name="Santisi S."/>
            <person name="Smedile F."/>
            <person name="Golyshina O.V."/>
            <person name="Tran H."/>
            <person name="Pieper D.H."/>
            <person name="Golyshin P.N."/>
            <person name="Giuliano L."/>
        </authorList>
    </citation>
    <scope>NUCLEOTIDE SEQUENCE [LARGE SCALE GENOMIC DNA]</scope>
    <source>
        <strain evidence="1 2">78-ME</strain>
    </source>
</reference>
<organism evidence="1 2">
    <name type="scientific">Cycloclasticus zancles 78-ME</name>
    <dbReference type="NCBI Taxonomy" id="1198232"/>
    <lineage>
        <taxon>Bacteria</taxon>
        <taxon>Pseudomonadati</taxon>
        <taxon>Pseudomonadota</taxon>
        <taxon>Gammaproteobacteria</taxon>
        <taxon>Thiotrichales</taxon>
        <taxon>Piscirickettsiaceae</taxon>
        <taxon>Cycloclasticus</taxon>
    </lineage>
</organism>
<evidence type="ECO:0000313" key="2">
    <source>
        <dbReference type="Proteomes" id="UP000015380"/>
    </source>
</evidence>
<keyword evidence="1" id="KW-0547">Nucleotide-binding</keyword>
<dbReference type="GO" id="GO:0005524">
    <property type="term" value="F:ATP binding"/>
    <property type="evidence" value="ECO:0007669"/>
    <property type="project" value="UniProtKB-KW"/>
</dbReference>
<dbReference type="InterPro" id="IPR027417">
    <property type="entry name" value="P-loop_NTPase"/>
</dbReference>
<dbReference type="PATRIC" id="fig|1198232.3.peg.1276"/>
<keyword evidence="1" id="KW-0067">ATP-binding</keyword>
<dbReference type="RefSeq" id="WP_020932455.1">
    <property type="nucleotide sequence ID" value="NC_021917.1"/>
</dbReference>
<reference evidence="2" key="2">
    <citation type="journal article" date="2016" name="Environ. Microbiol. Rep.">
        <title>Analysis of defence systems and a conjugative IncP-1 plasmid in the marine polyaromatic hydrocarbons-degrading bacterium Cycloclasticus sp. 78-ME.</title>
        <authorList>
            <person name="Yakimov M.M."/>
            <person name="Crisafi F."/>
            <person name="Messina E."/>
            <person name="Smedile F."/>
            <person name="Lopatina A."/>
            <person name="Denaro R."/>
            <person name="Pieper D.H."/>
            <person name="Golyshin P.N."/>
            <person name="Giuliano L."/>
        </authorList>
    </citation>
    <scope>NUCLEOTIDE SEQUENCE [LARGE SCALE GENOMIC DNA]</scope>
    <source>
        <strain evidence="2">78-ME</strain>
    </source>
</reference>
<dbReference type="HOGENOM" id="CLU_1913592_0_0_6"/>
<dbReference type="AlphaFoldDB" id="S5TFJ2"/>
<dbReference type="Proteomes" id="UP000015380">
    <property type="component" value="Chromosome"/>
</dbReference>
<accession>S5TFJ2</accession>
<proteinExistence type="predicted"/>
<sequence>MEVLHSLGLKSFTNIYIDSKLRISYEQGGEKLVFSDITEGEQLRVKIALYLALVKLNSEYGVGNHPRILIIDSPGKEEADNKYFEGFIETLNVIEKRFSNKIQIFIGSADRRLVDIVPTKKQEIKRQGEAVF</sequence>
<name>S5TFJ2_9GAMM</name>
<dbReference type="eggNOG" id="COG0419">
    <property type="taxonomic scope" value="Bacteria"/>
</dbReference>
<keyword evidence="2" id="KW-1185">Reference proteome</keyword>
<dbReference type="Gene3D" id="3.40.50.300">
    <property type="entry name" value="P-loop containing nucleotide triphosphate hydrolases"/>
    <property type="match status" value="1"/>
</dbReference>